<keyword evidence="16" id="KW-1185">Reference proteome</keyword>
<evidence type="ECO:0000256" key="11">
    <source>
        <dbReference type="ARBA" id="ARBA00042639"/>
    </source>
</evidence>
<keyword evidence="7" id="KW-1015">Disulfide bond</keyword>
<dbReference type="GO" id="GO:0008379">
    <property type="term" value="F:thioredoxin peroxidase activity"/>
    <property type="evidence" value="ECO:0007669"/>
    <property type="project" value="TreeGrafter"/>
</dbReference>
<proteinExistence type="inferred from homology"/>
<dbReference type="PANTHER" id="PTHR42801">
    <property type="entry name" value="THIOREDOXIN-DEPENDENT PEROXIDE REDUCTASE"/>
    <property type="match status" value="1"/>
</dbReference>
<organism evidence="15 16">
    <name type="scientific">Crenothrix polyspora</name>
    <dbReference type="NCBI Taxonomy" id="360316"/>
    <lineage>
        <taxon>Bacteria</taxon>
        <taxon>Pseudomonadati</taxon>
        <taxon>Pseudomonadota</taxon>
        <taxon>Gammaproteobacteria</taxon>
        <taxon>Methylococcales</taxon>
        <taxon>Crenotrichaceae</taxon>
        <taxon>Crenothrix</taxon>
    </lineage>
</organism>
<dbReference type="GO" id="GO:0034599">
    <property type="term" value="P:cellular response to oxidative stress"/>
    <property type="evidence" value="ECO:0007669"/>
    <property type="project" value="TreeGrafter"/>
</dbReference>
<dbReference type="InterPro" id="IPR000866">
    <property type="entry name" value="AhpC/TSA"/>
</dbReference>
<reference evidence="16" key="1">
    <citation type="submission" date="2017-02" db="EMBL/GenBank/DDBJ databases">
        <authorList>
            <person name="Daims H."/>
        </authorList>
    </citation>
    <scope>NUCLEOTIDE SEQUENCE [LARGE SCALE GENOMIC DNA]</scope>
</reference>
<feature type="domain" description="Thioredoxin" evidence="14">
    <location>
        <begin position="2"/>
        <end position="156"/>
    </location>
</feature>
<evidence type="ECO:0000256" key="2">
    <source>
        <dbReference type="ARBA" id="ARBA00011245"/>
    </source>
</evidence>
<evidence type="ECO:0000256" key="12">
    <source>
        <dbReference type="ARBA" id="ARBA00049091"/>
    </source>
</evidence>
<dbReference type="Pfam" id="PF00578">
    <property type="entry name" value="AhpC-TSA"/>
    <property type="match status" value="1"/>
</dbReference>
<gene>
    <name evidence="15" type="primary">bcp</name>
    <name evidence="15" type="ORF">CRENPOLYSF2_2590009</name>
</gene>
<evidence type="ECO:0000256" key="7">
    <source>
        <dbReference type="ARBA" id="ARBA00023157"/>
    </source>
</evidence>
<evidence type="ECO:0000313" key="16">
    <source>
        <dbReference type="Proteomes" id="UP000195442"/>
    </source>
</evidence>
<evidence type="ECO:0000256" key="3">
    <source>
        <dbReference type="ARBA" id="ARBA00013017"/>
    </source>
</evidence>
<dbReference type="OrthoDB" id="9812811at2"/>
<dbReference type="PANTHER" id="PTHR42801:SF4">
    <property type="entry name" value="AHPC_TSA FAMILY PROTEIN"/>
    <property type="match status" value="1"/>
</dbReference>
<keyword evidence="5" id="KW-0049">Antioxidant</keyword>
<dbReference type="InterPro" id="IPR024706">
    <property type="entry name" value="Peroxiredoxin_AhpC-typ"/>
</dbReference>
<evidence type="ECO:0000256" key="1">
    <source>
        <dbReference type="ARBA" id="ARBA00003330"/>
    </source>
</evidence>
<comment type="similarity">
    <text evidence="10">Belongs to the peroxiredoxin family. BCP/PrxQ subfamily.</text>
</comment>
<keyword evidence="4 15" id="KW-0575">Peroxidase</keyword>
<dbReference type="PIRSF" id="PIRSF000239">
    <property type="entry name" value="AHPC"/>
    <property type="match status" value="1"/>
</dbReference>
<dbReference type="RefSeq" id="WP_087146885.1">
    <property type="nucleotide sequence ID" value="NZ_FUKJ01000178.1"/>
</dbReference>
<evidence type="ECO:0000256" key="9">
    <source>
        <dbReference type="ARBA" id="ARBA00032824"/>
    </source>
</evidence>
<evidence type="ECO:0000256" key="8">
    <source>
        <dbReference type="ARBA" id="ARBA00023284"/>
    </source>
</evidence>
<evidence type="ECO:0000256" key="6">
    <source>
        <dbReference type="ARBA" id="ARBA00023002"/>
    </source>
</evidence>
<dbReference type="InterPro" id="IPR050924">
    <property type="entry name" value="Peroxiredoxin_BCP/PrxQ"/>
</dbReference>
<evidence type="ECO:0000256" key="10">
    <source>
        <dbReference type="ARBA" id="ARBA00038489"/>
    </source>
</evidence>
<evidence type="ECO:0000259" key="14">
    <source>
        <dbReference type="PROSITE" id="PS51352"/>
    </source>
</evidence>
<name>A0A1R4H7N0_9GAMM</name>
<dbReference type="EC" id="1.11.1.24" evidence="3"/>
<keyword evidence="6 15" id="KW-0560">Oxidoreductase</keyword>
<dbReference type="GO" id="GO:0005737">
    <property type="term" value="C:cytoplasm"/>
    <property type="evidence" value="ECO:0007669"/>
    <property type="project" value="TreeGrafter"/>
</dbReference>
<dbReference type="PROSITE" id="PS51352">
    <property type="entry name" value="THIOREDOXIN_2"/>
    <property type="match status" value="1"/>
</dbReference>
<dbReference type="AlphaFoldDB" id="A0A1R4H7N0"/>
<evidence type="ECO:0000256" key="4">
    <source>
        <dbReference type="ARBA" id="ARBA00022559"/>
    </source>
</evidence>
<dbReference type="FunFam" id="3.40.30.10:FF:000007">
    <property type="entry name" value="Thioredoxin-dependent thiol peroxidase"/>
    <property type="match status" value="1"/>
</dbReference>
<evidence type="ECO:0000256" key="5">
    <source>
        <dbReference type="ARBA" id="ARBA00022862"/>
    </source>
</evidence>
<dbReference type="EMBL" id="FUKJ01000178">
    <property type="protein sequence ID" value="SJM92244.1"/>
    <property type="molecule type" value="Genomic_DNA"/>
</dbReference>
<accession>A0A1R4H7N0</accession>
<evidence type="ECO:0000256" key="13">
    <source>
        <dbReference type="PIRSR" id="PIRSR000239-1"/>
    </source>
</evidence>
<protein>
    <recommendedName>
        <fullName evidence="3">thioredoxin-dependent peroxiredoxin</fullName>
        <ecNumber evidence="3">1.11.1.24</ecNumber>
    </recommendedName>
    <alternativeName>
        <fullName evidence="9">Thioredoxin peroxidase</fullName>
    </alternativeName>
    <alternativeName>
        <fullName evidence="11">Thioredoxin-dependent peroxiredoxin Bcp</fullName>
    </alternativeName>
</protein>
<comment type="function">
    <text evidence="1">Thiol-specific peroxidase that catalyzes the reduction of hydrogen peroxide and organic hydroperoxides to water and alcohols, respectively. Plays a role in cell protection against oxidative stress by detoxifying peroxides and as sensor of hydrogen peroxide-mediated signaling events.</text>
</comment>
<dbReference type="GO" id="GO:0045454">
    <property type="term" value="P:cell redox homeostasis"/>
    <property type="evidence" value="ECO:0007669"/>
    <property type="project" value="TreeGrafter"/>
</dbReference>
<keyword evidence="8" id="KW-0676">Redox-active center</keyword>
<dbReference type="Gene3D" id="3.40.30.10">
    <property type="entry name" value="Glutaredoxin"/>
    <property type="match status" value="1"/>
</dbReference>
<sequence length="167" mass="18434">MLEAQQNAPMFRSKNQNNQLVSLADYAGEKNIVLYFYPKDDTPGCTIEANDFTALADDFAALDTVVIGVSKDSCASHVDFINKFGLKVELLADTSGELCESYGVWREREKNGVKSMAIMRSTFVIDKQGVLVYVNNAVNPEGHAQEVLDFVKNLSNPEQQASEDSVD</sequence>
<dbReference type="SUPFAM" id="SSF52833">
    <property type="entry name" value="Thioredoxin-like"/>
    <property type="match status" value="1"/>
</dbReference>
<evidence type="ECO:0000313" key="15">
    <source>
        <dbReference type="EMBL" id="SJM92244.1"/>
    </source>
</evidence>
<comment type="catalytic activity">
    <reaction evidence="12">
        <text>a hydroperoxide + [thioredoxin]-dithiol = an alcohol + [thioredoxin]-disulfide + H2O</text>
        <dbReference type="Rhea" id="RHEA:62620"/>
        <dbReference type="Rhea" id="RHEA-COMP:10698"/>
        <dbReference type="Rhea" id="RHEA-COMP:10700"/>
        <dbReference type="ChEBI" id="CHEBI:15377"/>
        <dbReference type="ChEBI" id="CHEBI:29950"/>
        <dbReference type="ChEBI" id="CHEBI:30879"/>
        <dbReference type="ChEBI" id="CHEBI:35924"/>
        <dbReference type="ChEBI" id="CHEBI:50058"/>
        <dbReference type="EC" id="1.11.1.24"/>
    </reaction>
</comment>
<dbReference type="InterPro" id="IPR036249">
    <property type="entry name" value="Thioredoxin-like_sf"/>
</dbReference>
<feature type="active site" description="Cysteine sulfenic acid (-SOH) intermediate; for peroxidase activity" evidence="13">
    <location>
        <position position="45"/>
    </location>
</feature>
<comment type="subunit">
    <text evidence="2">Monomer.</text>
</comment>
<dbReference type="InterPro" id="IPR013766">
    <property type="entry name" value="Thioredoxin_domain"/>
</dbReference>
<dbReference type="CDD" id="cd03017">
    <property type="entry name" value="PRX_BCP"/>
    <property type="match status" value="1"/>
</dbReference>
<dbReference type="Proteomes" id="UP000195442">
    <property type="component" value="Unassembled WGS sequence"/>
</dbReference>